<comment type="caution">
    <text evidence="1">The sequence shown here is derived from an EMBL/GenBank/DDBJ whole genome shotgun (WGS) entry which is preliminary data.</text>
</comment>
<dbReference type="Proteomes" id="UP000249046">
    <property type="component" value="Unassembled WGS sequence"/>
</dbReference>
<evidence type="ECO:0000313" key="1">
    <source>
        <dbReference type="EMBL" id="PZQ12068.1"/>
    </source>
</evidence>
<evidence type="ECO:0000313" key="2">
    <source>
        <dbReference type="Proteomes" id="UP000249046"/>
    </source>
</evidence>
<name>A0A2W5K9G4_9GAMM</name>
<dbReference type="InterPro" id="IPR036249">
    <property type="entry name" value="Thioredoxin-like_sf"/>
</dbReference>
<proteinExistence type="predicted"/>
<dbReference type="Gene3D" id="3.40.30.10">
    <property type="entry name" value="Glutaredoxin"/>
    <property type="match status" value="1"/>
</dbReference>
<dbReference type="AlphaFoldDB" id="A0A2W5K9G4"/>
<gene>
    <name evidence="1" type="ORF">DI564_13980</name>
</gene>
<dbReference type="SUPFAM" id="SSF52833">
    <property type="entry name" value="Thioredoxin-like"/>
    <property type="match status" value="1"/>
</dbReference>
<dbReference type="InterPro" id="IPR008554">
    <property type="entry name" value="Glutaredoxin-like"/>
</dbReference>
<dbReference type="Pfam" id="PF05768">
    <property type="entry name" value="Glrx-like"/>
    <property type="match status" value="1"/>
</dbReference>
<protein>
    <submittedName>
        <fullName evidence="1">NrdH-redoxin</fullName>
    </submittedName>
</protein>
<dbReference type="EMBL" id="QFPO01000014">
    <property type="protein sequence ID" value="PZQ12068.1"/>
    <property type="molecule type" value="Genomic_DNA"/>
</dbReference>
<organism evidence="1 2">
    <name type="scientific">Rhodanobacter denitrificans</name>
    <dbReference type="NCBI Taxonomy" id="666685"/>
    <lineage>
        <taxon>Bacteria</taxon>
        <taxon>Pseudomonadati</taxon>
        <taxon>Pseudomonadota</taxon>
        <taxon>Gammaproteobacteria</taxon>
        <taxon>Lysobacterales</taxon>
        <taxon>Rhodanobacteraceae</taxon>
        <taxon>Rhodanobacter</taxon>
    </lineage>
</organism>
<accession>A0A2W5K9G4</accession>
<reference evidence="1 2" key="1">
    <citation type="submission" date="2017-08" db="EMBL/GenBank/DDBJ databases">
        <title>Infants hospitalized years apart are colonized by the same room-sourced microbial strains.</title>
        <authorList>
            <person name="Brooks B."/>
            <person name="Olm M.R."/>
            <person name="Firek B.A."/>
            <person name="Baker R."/>
            <person name="Thomas B.C."/>
            <person name="Morowitz M.J."/>
            <person name="Banfield J.F."/>
        </authorList>
    </citation>
    <scope>NUCLEOTIDE SEQUENCE [LARGE SCALE GENOMIC DNA]</scope>
    <source>
        <strain evidence="1">S2_005_003_R2_42</strain>
    </source>
</reference>
<sequence length="79" mass="8804">MTHLTLYVTDDCCLCDTALELLAAARAPEFRSVFIDEDPALAATYGWRVPVLHDARDARELDWPFDLAAVSAFVHRNPG</sequence>